<protein>
    <recommendedName>
        <fullName evidence="4">Redox-active disulfide protein 2</fullName>
    </recommendedName>
</protein>
<comment type="caution">
    <text evidence="2">The sequence shown here is derived from an EMBL/GenBank/DDBJ whole genome shotgun (WGS) entry which is preliminary data.</text>
</comment>
<keyword evidence="3" id="KW-1185">Reference proteome</keyword>
<keyword evidence="1" id="KW-0472">Membrane</keyword>
<evidence type="ECO:0008006" key="4">
    <source>
        <dbReference type="Google" id="ProtNLM"/>
    </source>
</evidence>
<dbReference type="AlphaFoldDB" id="A0A420BFP6"/>
<accession>A0A420BFP6</accession>
<sequence>MAENKVLSQLTNEELNKKKKQSIGVMISFGIVMFIAIVVLVYLSFKTKKYALSGIAASLFCVFIPIYVNNIQINQELKSLQSKKD</sequence>
<dbReference type="Proteomes" id="UP000286246">
    <property type="component" value="Unassembled WGS sequence"/>
</dbReference>
<evidence type="ECO:0000313" key="2">
    <source>
        <dbReference type="EMBL" id="RKE55513.1"/>
    </source>
</evidence>
<evidence type="ECO:0000256" key="1">
    <source>
        <dbReference type="SAM" id="Phobius"/>
    </source>
</evidence>
<dbReference type="OrthoDB" id="711608at2"/>
<proteinExistence type="predicted"/>
<gene>
    <name evidence="2" type="ORF">DFQ12_0345</name>
</gene>
<name>A0A420BFP6_SPHD1</name>
<reference evidence="2 3" key="1">
    <citation type="submission" date="2018-09" db="EMBL/GenBank/DDBJ databases">
        <title>Genomic Encyclopedia of Type Strains, Phase III (KMG-III): the genomes of soil and plant-associated and newly described type strains.</title>
        <authorList>
            <person name="Whitman W."/>
        </authorList>
    </citation>
    <scope>NUCLEOTIDE SEQUENCE [LARGE SCALE GENOMIC DNA]</scope>
    <source>
        <strain evidence="2 3">CECT 7938</strain>
    </source>
</reference>
<keyword evidence="1" id="KW-1133">Transmembrane helix</keyword>
<organism evidence="2 3">
    <name type="scientific">Sphingobacterium detergens</name>
    <dbReference type="NCBI Taxonomy" id="1145106"/>
    <lineage>
        <taxon>Bacteria</taxon>
        <taxon>Pseudomonadati</taxon>
        <taxon>Bacteroidota</taxon>
        <taxon>Sphingobacteriia</taxon>
        <taxon>Sphingobacteriales</taxon>
        <taxon>Sphingobacteriaceae</taxon>
        <taxon>Sphingobacterium</taxon>
    </lineage>
</organism>
<evidence type="ECO:0000313" key="3">
    <source>
        <dbReference type="Proteomes" id="UP000286246"/>
    </source>
</evidence>
<dbReference type="RefSeq" id="WP_120257290.1">
    <property type="nucleotide sequence ID" value="NZ_RAPY01000001.1"/>
</dbReference>
<feature type="transmembrane region" description="Helical" evidence="1">
    <location>
        <begin position="23"/>
        <end position="44"/>
    </location>
</feature>
<keyword evidence="1" id="KW-0812">Transmembrane</keyword>
<dbReference type="EMBL" id="RAPY01000001">
    <property type="protein sequence ID" value="RKE55513.1"/>
    <property type="molecule type" value="Genomic_DNA"/>
</dbReference>
<feature type="transmembrane region" description="Helical" evidence="1">
    <location>
        <begin position="50"/>
        <end position="68"/>
    </location>
</feature>